<keyword evidence="6" id="KW-0597">Phosphoprotein</keyword>
<dbReference type="AlphaFoldDB" id="A0A916DVJ9"/>
<keyword evidence="10" id="KW-1185">Reference proteome</keyword>
<dbReference type="GO" id="GO:0004020">
    <property type="term" value="F:adenylylsulfate kinase activity"/>
    <property type="evidence" value="ECO:0007669"/>
    <property type="project" value="UniProtKB-UniRule"/>
</dbReference>
<dbReference type="NCBIfam" id="NF003013">
    <property type="entry name" value="PRK03846.1"/>
    <property type="match status" value="1"/>
</dbReference>
<comment type="similarity">
    <text evidence="6 7">Belongs to the APS kinase family.</text>
</comment>
<dbReference type="EMBL" id="AP026867">
    <property type="protein sequence ID" value="BDS14451.1"/>
    <property type="molecule type" value="Genomic_DNA"/>
</dbReference>
<dbReference type="CDD" id="cd02027">
    <property type="entry name" value="APSK"/>
    <property type="match status" value="1"/>
</dbReference>
<dbReference type="SUPFAM" id="SSF52540">
    <property type="entry name" value="P-loop containing nucleoside triphosphate hydrolases"/>
    <property type="match status" value="1"/>
</dbReference>
<dbReference type="InterPro" id="IPR002891">
    <property type="entry name" value="APS"/>
</dbReference>
<evidence type="ECO:0000256" key="5">
    <source>
        <dbReference type="ARBA" id="ARBA00022840"/>
    </source>
</evidence>
<dbReference type="NCBIfam" id="TIGR00455">
    <property type="entry name" value="apsK"/>
    <property type="match status" value="1"/>
</dbReference>
<evidence type="ECO:0000256" key="4">
    <source>
        <dbReference type="ARBA" id="ARBA00022741"/>
    </source>
</evidence>
<dbReference type="GO" id="GO:0010134">
    <property type="term" value="P:sulfate assimilation via adenylyl sulfate reduction"/>
    <property type="evidence" value="ECO:0007669"/>
    <property type="project" value="TreeGrafter"/>
</dbReference>
<reference evidence="9" key="1">
    <citation type="submission" date="2022-09" db="EMBL/GenBank/DDBJ databases">
        <title>Aureispira anguillicida sp. nov., isolated from Leptocephalus of Japanese eel Anguilla japonica.</title>
        <authorList>
            <person name="Yuasa K."/>
            <person name="Mekata T."/>
            <person name="Ikunari K."/>
        </authorList>
    </citation>
    <scope>NUCLEOTIDE SEQUENCE</scope>
    <source>
        <strain evidence="9">EL160426</strain>
    </source>
</reference>
<evidence type="ECO:0000256" key="6">
    <source>
        <dbReference type="HAMAP-Rule" id="MF_00065"/>
    </source>
</evidence>
<evidence type="ECO:0000259" key="8">
    <source>
        <dbReference type="Pfam" id="PF01583"/>
    </source>
</evidence>
<keyword evidence="5 6" id="KW-0067">ATP-binding</keyword>
<name>A0A916DVJ9_9BACT</name>
<evidence type="ECO:0000256" key="3">
    <source>
        <dbReference type="ARBA" id="ARBA00022679"/>
    </source>
</evidence>
<comment type="catalytic activity">
    <reaction evidence="1 6 7">
        <text>adenosine 5'-phosphosulfate + ATP = 3'-phosphoadenylyl sulfate + ADP + H(+)</text>
        <dbReference type="Rhea" id="RHEA:24152"/>
        <dbReference type="ChEBI" id="CHEBI:15378"/>
        <dbReference type="ChEBI" id="CHEBI:30616"/>
        <dbReference type="ChEBI" id="CHEBI:58243"/>
        <dbReference type="ChEBI" id="CHEBI:58339"/>
        <dbReference type="ChEBI" id="CHEBI:456216"/>
        <dbReference type="EC" id="2.7.1.25"/>
    </reaction>
</comment>
<feature type="domain" description="APS kinase" evidence="8">
    <location>
        <begin position="26"/>
        <end position="175"/>
    </location>
</feature>
<evidence type="ECO:0000256" key="1">
    <source>
        <dbReference type="ARBA" id="ARBA00001823"/>
    </source>
</evidence>
<dbReference type="GO" id="GO:0005737">
    <property type="term" value="C:cytoplasm"/>
    <property type="evidence" value="ECO:0007669"/>
    <property type="project" value="TreeGrafter"/>
</dbReference>
<dbReference type="GO" id="GO:0070814">
    <property type="term" value="P:hydrogen sulfide biosynthetic process"/>
    <property type="evidence" value="ECO:0007669"/>
    <property type="project" value="UniProtKB-UniRule"/>
</dbReference>
<evidence type="ECO:0000313" key="10">
    <source>
        <dbReference type="Proteomes" id="UP001060919"/>
    </source>
</evidence>
<keyword evidence="6 7" id="KW-0418">Kinase</keyword>
<dbReference type="HAMAP" id="MF_00065">
    <property type="entry name" value="Adenylyl_sulf_kinase"/>
    <property type="match status" value="1"/>
</dbReference>
<dbReference type="GO" id="GO:0004781">
    <property type="term" value="F:sulfate adenylyltransferase (ATP) activity"/>
    <property type="evidence" value="ECO:0007669"/>
    <property type="project" value="TreeGrafter"/>
</dbReference>
<sequence length="199" mass="22479">MGNNIHPIFDRLLQRTDRENRLGQKSKVLWLTGLSGSGKSTIAQHLERKLYNNGFFAQVLDGDNIRSGINNNLGFSLDDRTENIRRISEIAKLYLESGVITINSFISPTRSIRQMAKDIIGAEDFIEIYINTPLEICEARDVKGLYQKARKGEIKGFTGIDAPYEAPLNPDVEVKTANLTIEESVDLIYNHLSEIIRIK</sequence>
<dbReference type="GO" id="GO:0019379">
    <property type="term" value="P:sulfate assimilation, phosphoadenylyl sulfate reduction by phosphoadenylyl-sulfate reductase (thioredoxin)"/>
    <property type="evidence" value="ECO:0007669"/>
    <property type="project" value="TreeGrafter"/>
</dbReference>
<gene>
    <name evidence="6" type="primary">cysC</name>
    <name evidence="9" type="ORF">AsAng_0052310</name>
</gene>
<dbReference type="Gene3D" id="3.40.50.300">
    <property type="entry name" value="P-loop containing nucleotide triphosphate hydrolases"/>
    <property type="match status" value="1"/>
</dbReference>
<feature type="binding site" evidence="6">
    <location>
        <begin position="33"/>
        <end position="40"/>
    </location>
    <ligand>
        <name>ATP</name>
        <dbReference type="ChEBI" id="CHEBI:30616"/>
    </ligand>
</feature>
<dbReference type="Pfam" id="PF01583">
    <property type="entry name" value="APS_kinase"/>
    <property type="match status" value="1"/>
</dbReference>
<accession>A0A916DVJ9</accession>
<dbReference type="PANTHER" id="PTHR42700:SF1">
    <property type="entry name" value="SULFATE ADENYLYLTRANSFERASE"/>
    <property type="match status" value="1"/>
</dbReference>
<dbReference type="InterPro" id="IPR050512">
    <property type="entry name" value="Sulf_AdTrans/APS_kinase"/>
</dbReference>
<evidence type="ECO:0000313" key="9">
    <source>
        <dbReference type="EMBL" id="BDS14451.1"/>
    </source>
</evidence>
<feature type="active site" description="Phosphoserine intermediate" evidence="6">
    <location>
        <position position="107"/>
    </location>
</feature>
<dbReference type="Proteomes" id="UP001060919">
    <property type="component" value="Chromosome"/>
</dbReference>
<dbReference type="InterPro" id="IPR059117">
    <property type="entry name" value="APS_kinase_dom"/>
</dbReference>
<protein>
    <recommendedName>
        <fullName evidence="2 6">Adenylyl-sulfate kinase</fullName>
        <ecNumber evidence="2 6">2.7.1.25</ecNumber>
    </recommendedName>
    <alternativeName>
        <fullName evidence="6">APS kinase</fullName>
    </alternativeName>
    <alternativeName>
        <fullName evidence="6">ATP adenosine-5'-phosphosulfate 3'-phosphotransferase</fullName>
    </alternativeName>
    <alternativeName>
        <fullName evidence="6">Adenosine-5'-phosphosulfate kinase</fullName>
    </alternativeName>
</protein>
<dbReference type="PANTHER" id="PTHR42700">
    <property type="entry name" value="SULFATE ADENYLYLTRANSFERASE"/>
    <property type="match status" value="1"/>
</dbReference>
<evidence type="ECO:0000256" key="7">
    <source>
        <dbReference type="RuleBase" id="RU004347"/>
    </source>
</evidence>
<dbReference type="GO" id="GO:0005524">
    <property type="term" value="F:ATP binding"/>
    <property type="evidence" value="ECO:0007669"/>
    <property type="project" value="UniProtKB-UniRule"/>
</dbReference>
<organism evidence="9 10">
    <name type="scientific">Aureispira anguillae</name>
    <dbReference type="NCBI Taxonomy" id="2864201"/>
    <lineage>
        <taxon>Bacteria</taxon>
        <taxon>Pseudomonadati</taxon>
        <taxon>Bacteroidota</taxon>
        <taxon>Saprospiria</taxon>
        <taxon>Saprospirales</taxon>
        <taxon>Saprospiraceae</taxon>
        <taxon>Aureispira</taxon>
    </lineage>
</organism>
<dbReference type="InterPro" id="IPR027417">
    <property type="entry name" value="P-loop_NTPase"/>
</dbReference>
<comment type="function">
    <text evidence="6 7">Catalyzes the synthesis of activated sulfate.</text>
</comment>
<dbReference type="KEGG" id="aup:AsAng_0052310"/>
<keyword evidence="3 6" id="KW-0808">Transferase</keyword>
<keyword evidence="4 6" id="KW-0547">Nucleotide-binding</keyword>
<proteinExistence type="inferred from homology"/>
<evidence type="ECO:0000256" key="2">
    <source>
        <dbReference type="ARBA" id="ARBA00012121"/>
    </source>
</evidence>
<dbReference type="EC" id="2.7.1.25" evidence="2 6"/>
<comment type="pathway">
    <text evidence="6 7">Sulfur metabolism; hydrogen sulfide biosynthesis; sulfite from sulfate: step 2/3.</text>
</comment>